<dbReference type="NCBIfam" id="NF002740">
    <property type="entry name" value="PRK02724.1"/>
    <property type="match status" value="1"/>
</dbReference>
<dbReference type="EMBL" id="CAJHUC010000762">
    <property type="protein sequence ID" value="CAD7698095.1"/>
    <property type="molecule type" value="Genomic_DNA"/>
</dbReference>
<evidence type="ECO:0000256" key="6">
    <source>
        <dbReference type="SAM" id="SignalP"/>
    </source>
</evidence>
<evidence type="ECO:0000256" key="1">
    <source>
        <dbReference type="ARBA" id="ARBA00002396"/>
    </source>
</evidence>
<comment type="function">
    <text evidence="1">Probably a ribosomal protein or a ribosome-associated protein.</text>
</comment>
<dbReference type="PANTHER" id="PTHR34599:SF2">
    <property type="entry name" value="TRAF-TYPE DOMAIN-CONTAINING PROTEIN"/>
    <property type="match status" value="1"/>
</dbReference>
<feature type="signal peptide" evidence="6">
    <location>
        <begin position="1"/>
        <end position="26"/>
    </location>
</feature>
<dbReference type="CDD" id="cd03398">
    <property type="entry name" value="PAP2_haloperoxidase"/>
    <property type="match status" value="1"/>
</dbReference>
<keyword evidence="4" id="KW-0687">Ribonucleoprotein</keyword>
<dbReference type="InterPro" id="IPR006924">
    <property type="entry name" value="Ribosomal_cS23-like"/>
</dbReference>
<name>A0A8S1ISZ7_9CHLO</name>
<evidence type="ECO:0000256" key="5">
    <source>
        <dbReference type="SAM" id="MobiDB-lite"/>
    </source>
</evidence>
<protein>
    <submittedName>
        <fullName evidence="7">Uncharacterized protein</fullName>
    </submittedName>
</protein>
<dbReference type="InterPro" id="IPR016119">
    <property type="entry name" value="Br/Cl_peroxidase_C"/>
</dbReference>
<dbReference type="GO" id="GO:0004601">
    <property type="term" value="F:peroxidase activity"/>
    <property type="evidence" value="ECO:0007669"/>
    <property type="project" value="InterPro"/>
</dbReference>
<dbReference type="HAMAP" id="MF_00619">
    <property type="entry name" value="Ribosomal_plastid_cS23"/>
    <property type="match status" value="1"/>
</dbReference>
<dbReference type="SUPFAM" id="SSF48317">
    <property type="entry name" value="Acid phosphatase/Vanadium-dependent haloperoxidase"/>
    <property type="match status" value="1"/>
</dbReference>
<dbReference type="Gene3D" id="3.30.390.140">
    <property type="match status" value="1"/>
</dbReference>
<dbReference type="Proteomes" id="UP000708148">
    <property type="component" value="Unassembled WGS sequence"/>
</dbReference>
<dbReference type="OrthoDB" id="1918956at2759"/>
<evidence type="ECO:0000313" key="8">
    <source>
        <dbReference type="Proteomes" id="UP000708148"/>
    </source>
</evidence>
<accession>A0A8S1ISZ7</accession>
<reference evidence="7" key="1">
    <citation type="submission" date="2020-12" db="EMBL/GenBank/DDBJ databases">
        <authorList>
            <person name="Iha C."/>
        </authorList>
    </citation>
    <scope>NUCLEOTIDE SEQUENCE</scope>
</reference>
<dbReference type="PROSITE" id="PS51257">
    <property type="entry name" value="PROKAR_LIPOPROTEIN"/>
    <property type="match status" value="1"/>
</dbReference>
<dbReference type="Gene3D" id="1.20.144.10">
    <property type="entry name" value="Phosphatidic acid phosphatase type 2/haloperoxidase"/>
    <property type="match status" value="1"/>
</dbReference>
<keyword evidence="8" id="KW-1185">Reference proteome</keyword>
<dbReference type="Pfam" id="PF04839">
    <property type="entry name" value="PSRP-3_Ycf65"/>
    <property type="match status" value="1"/>
</dbReference>
<sequence>MRPAGALTAALLAALVVLACIQQGSSVTYGPPSCEQTCADESEFEKPLPPVPDLEVGNRATQWGTVFLLQVKANLGELSPPGVARALGIFSACMHDTIALESPDMKEAYVGTRKARKRRKAAGLAPLENVFVIGEGPSGFDPEAAIDGAAFTAIQRMFEGKESLSIAVDYILTVSSGVPSTAAADSNITDQVLSNYNIGQQQSYQLGHDVCEDVMIEFTEDGFDVLANPKEGTASNYTPKNKPQSRPGITNCSAEIMDRDYWQPLCVPVKYGSEECNVQNFLSPGAGNMTTFGIHSGDSVIPTSGPPAIQNGDKAEWKKQAREVIRYSAALNDVNKLKAEHWADGPDSTFPPGHWYRVAIEAAETQNLDIVETVKVLFLVGMALNDAGVGSWSAKVYYDSIRPLQMIQCGFAGKEVEAWTKPYMGVDTINASSWQPYQATTFVTPPFAGYVSGHSTFSAAASQVLKHYFRTEEYMAPKCRRILEGSSLFEGRIDPGGEFYVEDLTDVPNQGPKTRGYVPAEDVVLCWDTWDDASEDAGISRLHGGIHIIADHTGGVEFVDVEDDGDEDPVEIAEVEALLAGEDDTEEEGATAEPASEEPVIEAAEGASDAEEEKVDPASLSAPGYELNFLWLDRNVAVAVDQVFSKGQKSPLTEYFFWPRNDAWEELKTCLEGKPWIQERDRILLLNKTTEVINYWQDEQTKHSIQDAQAKFPDCSFFGA</sequence>
<evidence type="ECO:0000256" key="2">
    <source>
        <dbReference type="ARBA" id="ARBA00008561"/>
    </source>
</evidence>
<dbReference type="AlphaFoldDB" id="A0A8S1ISZ7"/>
<dbReference type="InterPro" id="IPR036938">
    <property type="entry name" value="PAP2/HPO_sf"/>
</dbReference>
<comment type="similarity">
    <text evidence="2">Belongs to the chloroplast-specific ribosomal protein cS23 family.</text>
</comment>
<evidence type="ECO:0000256" key="4">
    <source>
        <dbReference type="ARBA" id="ARBA00023274"/>
    </source>
</evidence>
<comment type="caution">
    <text evidence="7">The sequence shown here is derived from an EMBL/GenBank/DDBJ whole genome shotgun (WGS) entry which is preliminary data.</text>
</comment>
<dbReference type="Gene3D" id="1.10.606.10">
    <property type="entry name" value="Vanadium-containing Chloroperoxidase, domain 2"/>
    <property type="match status" value="1"/>
</dbReference>
<organism evidence="7 8">
    <name type="scientific">Ostreobium quekettii</name>
    <dbReference type="NCBI Taxonomy" id="121088"/>
    <lineage>
        <taxon>Eukaryota</taxon>
        <taxon>Viridiplantae</taxon>
        <taxon>Chlorophyta</taxon>
        <taxon>core chlorophytes</taxon>
        <taxon>Ulvophyceae</taxon>
        <taxon>TCBD clade</taxon>
        <taxon>Bryopsidales</taxon>
        <taxon>Ostreobineae</taxon>
        <taxon>Ostreobiaceae</taxon>
        <taxon>Ostreobium</taxon>
    </lineage>
</organism>
<keyword evidence="3" id="KW-0689">Ribosomal protein</keyword>
<dbReference type="GO" id="GO:1990904">
    <property type="term" value="C:ribonucleoprotein complex"/>
    <property type="evidence" value="ECO:0007669"/>
    <property type="project" value="UniProtKB-KW"/>
</dbReference>
<dbReference type="GO" id="GO:0003735">
    <property type="term" value="F:structural constituent of ribosome"/>
    <property type="evidence" value="ECO:0007669"/>
    <property type="project" value="InterPro"/>
</dbReference>
<keyword evidence="6" id="KW-0732">Signal</keyword>
<dbReference type="PANTHER" id="PTHR34599">
    <property type="entry name" value="PEROXIDASE-RELATED"/>
    <property type="match status" value="1"/>
</dbReference>
<dbReference type="GO" id="GO:0005840">
    <property type="term" value="C:ribosome"/>
    <property type="evidence" value="ECO:0007669"/>
    <property type="project" value="UniProtKB-KW"/>
</dbReference>
<dbReference type="InterPro" id="IPR052559">
    <property type="entry name" value="V-haloperoxidase"/>
</dbReference>
<dbReference type="InterPro" id="IPR057257">
    <property type="entry name" value="Ribosomal_cS23"/>
</dbReference>
<evidence type="ECO:0000256" key="3">
    <source>
        <dbReference type="ARBA" id="ARBA00022980"/>
    </source>
</evidence>
<evidence type="ECO:0000313" key="7">
    <source>
        <dbReference type="EMBL" id="CAD7698095.1"/>
    </source>
</evidence>
<dbReference type="InterPro" id="IPR038447">
    <property type="entry name" value="PSRP-3/Ycf65_sf"/>
</dbReference>
<feature type="chain" id="PRO_5035798607" evidence="6">
    <location>
        <begin position="27"/>
        <end position="720"/>
    </location>
</feature>
<feature type="region of interest" description="Disordered" evidence="5">
    <location>
        <begin position="581"/>
        <end position="617"/>
    </location>
</feature>
<gene>
    <name evidence="7" type="ORF">OSTQU699_LOCUS3456</name>
</gene>
<feature type="compositionally biased region" description="Acidic residues" evidence="5">
    <location>
        <begin position="581"/>
        <end position="600"/>
    </location>
</feature>
<proteinExistence type="inferred from homology"/>
<dbReference type="GO" id="GO:0006412">
    <property type="term" value="P:translation"/>
    <property type="evidence" value="ECO:0007669"/>
    <property type="project" value="InterPro"/>
</dbReference>